<reference evidence="1" key="1">
    <citation type="submission" date="2020-08" db="EMBL/GenBank/DDBJ databases">
        <title>Genome public.</title>
        <authorList>
            <person name="Liu C."/>
            <person name="Sun Q."/>
        </authorList>
    </citation>
    <scope>NUCLEOTIDE SEQUENCE</scope>
    <source>
        <strain evidence="1">N12</strain>
    </source>
</reference>
<proteinExistence type="predicted"/>
<organism evidence="1 2">
    <name type="scientific">Jilunia laotingensis</name>
    <dbReference type="NCBI Taxonomy" id="2763675"/>
    <lineage>
        <taxon>Bacteria</taxon>
        <taxon>Pseudomonadati</taxon>
        <taxon>Bacteroidota</taxon>
        <taxon>Bacteroidia</taxon>
        <taxon>Bacteroidales</taxon>
        <taxon>Bacteroidaceae</taxon>
        <taxon>Jilunia</taxon>
    </lineage>
</organism>
<protein>
    <submittedName>
        <fullName evidence="1">Uncharacterized protein</fullName>
    </submittedName>
</protein>
<comment type="caution">
    <text evidence="1">The sequence shown here is derived from an EMBL/GenBank/DDBJ whole genome shotgun (WGS) entry which is preliminary data.</text>
</comment>
<gene>
    <name evidence="1" type="ORF">H8744_16635</name>
</gene>
<evidence type="ECO:0000313" key="1">
    <source>
        <dbReference type="EMBL" id="MBC8594838.1"/>
    </source>
</evidence>
<keyword evidence="2" id="KW-1185">Reference proteome</keyword>
<dbReference type="RefSeq" id="WP_262435927.1">
    <property type="nucleotide sequence ID" value="NZ_JACRTF010000001.1"/>
</dbReference>
<sequence>MNPFRVECKPGVPADITSFLETRYQSMYVTWSYFKELKQIEKLQTLLLYENDILCEAFIYEIYSTECVLLNRVTDFEKSCLDFFTRWIFDHYSKVRKVTFRGLMSPYQARNALCYSASSDLYIKLPATPEEYDTLLGKKSRTRFRGYYNKLKKRFSGY</sequence>
<name>A0A926ISK5_9BACT</name>
<dbReference type="EMBL" id="JACRTF010000001">
    <property type="protein sequence ID" value="MBC8594838.1"/>
    <property type="molecule type" value="Genomic_DNA"/>
</dbReference>
<evidence type="ECO:0000313" key="2">
    <source>
        <dbReference type="Proteomes" id="UP000651085"/>
    </source>
</evidence>
<accession>A0A926ISK5</accession>
<dbReference type="Proteomes" id="UP000651085">
    <property type="component" value="Unassembled WGS sequence"/>
</dbReference>
<dbReference type="AlphaFoldDB" id="A0A926ISK5"/>